<dbReference type="EMBL" id="PP179316">
    <property type="protein sequence ID" value="XAI69962.1"/>
    <property type="molecule type" value="Genomic_DNA"/>
</dbReference>
<proteinExistence type="predicted"/>
<name>A0AAU6W009_9VIRU</name>
<evidence type="ECO:0000313" key="1">
    <source>
        <dbReference type="EMBL" id="XAI69962.1"/>
    </source>
</evidence>
<dbReference type="Pfam" id="PF13479">
    <property type="entry name" value="AAA_24"/>
    <property type="match status" value="1"/>
</dbReference>
<sequence>MQARDLRPANQFAQQYGVKMLAYGPPGSGKTPLVNTAPRPVLLSLEPGMLSMRGSQVPTFQADTPAKIAEFFDWVFRSPEANSFDTVAIDSVSHMAEILLKAELPKHKNKLQAYGLMASTAYDHLEGLYYLRNKHTYLIAKQTQAEEEGVQVKRAYFPGQELNVKVPHLYDLIAQIAKAQIQGFAQPQLAIRCGATFGIHARDRTGKLFELEPPDLTALFNKAMSQ</sequence>
<accession>A0AAU6W009</accession>
<reference evidence="1" key="1">
    <citation type="journal article" date="2024" name="J. Gen. Virol.">
        <title>Novel phages of Pseudomonas syringae unveil numerous potential auxiliary metabolic genes.</title>
        <authorList>
            <person name="Feltin C."/>
            <person name="Garneau J.R."/>
            <person name="Morris C.E."/>
            <person name="Berard A."/>
            <person name="Torres-Barcelo C."/>
        </authorList>
    </citation>
    <scope>NUCLEOTIDE SEQUENCE</scope>
</reference>
<protein>
    <submittedName>
        <fullName evidence="1">AAA domain protein</fullName>
    </submittedName>
</protein>
<organism evidence="1">
    <name type="scientific">Pseudomonas phage Pavpe01</name>
    <dbReference type="NCBI Taxonomy" id="3138545"/>
    <lineage>
        <taxon>Viruses</taxon>
    </lineage>
</organism>
<gene>
    <name evidence="1" type="ORF">Pavpe01_00050</name>
</gene>